<evidence type="ECO:0000313" key="2">
    <source>
        <dbReference type="Proteomes" id="UP000250235"/>
    </source>
</evidence>
<dbReference type="EMBL" id="KQ995683">
    <property type="protein sequence ID" value="KZV46280.1"/>
    <property type="molecule type" value="Genomic_DNA"/>
</dbReference>
<reference evidence="1 2" key="1">
    <citation type="journal article" date="2015" name="Proc. Natl. Acad. Sci. U.S.A.">
        <title>The resurrection genome of Boea hygrometrica: A blueprint for survival of dehydration.</title>
        <authorList>
            <person name="Xiao L."/>
            <person name="Yang G."/>
            <person name="Zhang L."/>
            <person name="Yang X."/>
            <person name="Zhao S."/>
            <person name="Ji Z."/>
            <person name="Zhou Q."/>
            <person name="Hu M."/>
            <person name="Wang Y."/>
            <person name="Chen M."/>
            <person name="Xu Y."/>
            <person name="Jin H."/>
            <person name="Xiao X."/>
            <person name="Hu G."/>
            <person name="Bao F."/>
            <person name="Hu Y."/>
            <person name="Wan P."/>
            <person name="Li L."/>
            <person name="Deng X."/>
            <person name="Kuang T."/>
            <person name="Xiang C."/>
            <person name="Zhu J.K."/>
            <person name="Oliver M.J."/>
            <person name="He Y."/>
        </authorList>
    </citation>
    <scope>NUCLEOTIDE SEQUENCE [LARGE SCALE GENOMIC DNA]</scope>
    <source>
        <strain evidence="2">cv. XS01</strain>
    </source>
</reference>
<keyword evidence="2" id="KW-1185">Reference proteome</keyword>
<protein>
    <submittedName>
        <fullName evidence="1">Uncharacterized protein</fullName>
    </submittedName>
</protein>
<accession>A0A2Z7CGZ7</accession>
<proteinExistence type="predicted"/>
<dbReference type="AlphaFoldDB" id="A0A2Z7CGZ7"/>
<name>A0A2Z7CGZ7_9LAMI</name>
<sequence>MQRRLDEFQICFGVESRSGVILRSELVTLRVSVSSYLVLRLELFVELEGLQIWLLGTAFVVIVAQNYGTDVSLFYSVGFGMDFMMLVLEAERVTPVSLISLVGSVSRYDPSG</sequence>
<evidence type="ECO:0000313" key="1">
    <source>
        <dbReference type="EMBL" id="KZV46280.1"/>
    </source>
</evidence>
<organism evidence="1 2">
    <name type="scientific">Dorcoceras hygrometricum</name>
    <dbReference type="NCBI Taxonomy" id="472368"/>
    <lineage>
        <taxon>Eukaryota</taxon>
        <taxon>Viridiplantae</taxon>
        <taxon>Streptophyta</taxon>
        <taxon>Embryophyta</taxon>
        <taxon>Tracheophyta</taxon>
        <taxon>Spermatophyta</taxon>
        <taxon>Magnoliopsida</taxon>
        <taxon>eudicotyledons</taxon>
        <taxon>Gunneridae</taxon>
        <taxon>Pentapetalae</taxon>
        <taxon>asterids</taxon>
        <taxon>lamiids</taxon>
        <taxon>Lamiales</taxon>
        <taxon>Gesneriaceae</taxon>
        <taxon>Didymocarpoideae</taxon>
        <taxon>Trichosporeae</taxon>
        <taxon>Loxocarpinae</taxon>
        <taxon>Dorcoceras</taxon>
    </lineage>
</organism>
<dbReference type="Proteomes" id="UP000250235">
    <property type="component" value="Unassembled WGS sequence"/>
</dbReference>
<gene>
    <name evidence="1" type="ORF">F511_19605</name>
</gene>